<evidence type="ECO:0000313" key="3">
    <source>
        <dbReference type="Proteomes" id="UP000218209"/>
    </source>
</evidence>
<dbReference type="EMBL" id="KV918974">
    <property type="protein sequence ID" value="OSX73868.1"/>
    <property type="molecule type" value="Genomic_DNA"/>
</dbReference>
<feature type="compositionally biased region" description="Pro residues" evidence="1">
    <location>
        <begin position="135"/>
        <end position="155"/>
    </location>
</feature>
<dbReference type="AlphaFoldDB" id="A0A1X6NZ30"/>
<feature type="region of interest" description="Disordered" evidence="1">
    <location>
        <begin position="101"/>
        <end position="193"/>
    </location>
</feature>
<protein>
    <submittedName>
        <fullName evidence="2">Uncharacterized protein</fullName>
    </submittedName>
</protein>
<sequence length="241" mass="25917">MRVCSCGASRADCIGCVSPARGPSRAWKRKSSSHGCVTQRLVWIRAARARVVRELPMHSRSCLSSGTCSVKAQWRRRACASRARYVCRLGVDVGRPMIRGRRPQVDRRGGHVMKWRVRRTRVGSAAERQRRRRPPPPPGPPPPRHSPHSGCPPPRHVVGARAGGGGGADLAEQPRARKRRHRALARERNGQAAAHGHPLVVALPNLPHDERVGGGEGILAAAAGGGAPVEHHPVCGAEEGG</sequence>
<gene>
    <name evidence="2" type="ORF">BU14_0322s0004</name>
</gene>
<reference evidence="2 3" key="1">
    <citation type="submission" date="2017-03" db="EMBL/GenBank/DDBJ databases">
        <title>WGS assembly of Porphyra umbilicalis.</title>
        <authorList>
            <person name="Brawley S.H."/>
            <person name="Blouin N.A."/>
            <person name="Ficko-Blean E."/>
            <person name="Wheeler G.L."/>
            <person name="Lohr M."/>
            <person name="Goodson H.V."/>
            <person name="Jenkins J.W."/>
            <person name="Blaby-Haas C.E."/>
            <person name="Helliwell K.E."/>
            <person name="Chan C."/>
            <person name="Marriage T."/>
            <person name="Bhattacharya D."/>
            <person name="Klein A.S."/>
            <person name="Badis Y."/>
            <person name="Brodie J."/>
            <person name="Cao Y."/>
            <person name="Collen J."/>
            <person name="Dittami S.M."/>
            <person name="Gachon C.M."/>
            <person name="Green B.R."/>
            <person name="Karpowicz S."/>
            <person name="Kim J.W."/>
            <person name="Kudahl U."/>
            <person name="Lin S."/>
            <person name="Michel G."/>
            <person name="Mittag M."/>
            <person name="Olson B.J."/>
            <person name="Pangilinan J."/>
            <person name="Peng Y."/>
            <person name="Qiu H."/>
            <person name="Shu S."/>
            <person name="Singer J.T."/>
            <person name="Smith A.G."/>
            <person name="Sprecher B.N."/>
            <person name="Wagner V."/>
            <person name="Wang W."/>
            <person name="Wang Z.-Y."/>
            <person name="Yan J."/>
            <person name="Yarish C."/>
            <person name="Zoeuner-Riek S."/>
            <person name="Zhuang Y."/>
            <person name="Zou Y."/>
            <person name="Lindquist E.A."/>
            <person name="Grimwood J."/>
            <person name="Barry K."/>
            <person name="Rokhsar D.S."/>
            <person name="Schmutz J."/>
            <person name="Stiller J.W."/>
            <person name="Grossman A.R."/>
            <person name="Prochnik S.E."/>
        </authorList>
    </citation>
    <scope>NUCLEOTIDE SEQUENCE [LARGE SCALE GENOMIC DNA]</scope>
    <source>
        <strain evidence="2">4086291</strain>
    </source>
</reference>
<feature type="compositionally biased region" description="Basic residues" evidence="1">
    <location>
        <begin position="110"/>
        <end position="121"/>
    </location>
</feature>
<proteinExistence type="predicted"/>
<name>A0A1X6NZ30_PORUM</name>
<evidence type="ECO:0000256" key="1">
    <source>
        <dbReference type="SAM" id="MobiDB-lite"/>
    </source>
</evidence>
<dbReference type="Proteomes" id="UP000218209">
    <property type="component" value="Unassembled WGS sequence"/>
</dbReference>
<evidence type="ECO:0000313" key="2">
    <source>
        <dbReference type="EMBL" id="OSX73868.1"/>
    </source>
</evidence>
<organism evidence="2 3">
    <name type="scientific">Porphyra umbilicalis</name>
    <name type="common">Purple laver</name>
    <name type="synonym">Red alga</name>
    <dbReference type="NCBI Taxonomy" id="2786"/>
    <lineage>
        <taxon>Eukaryota</taxon>
        <taxon>Rhodophyta</taxon>
        <taxon>Bangiophyceae</taxon>
        <taxon>Bangiales</taxon>
        <taxon>Bangiaceae</taxon>
        <taxon>Porphyra</taxon>
    </lineage>
</organism>
<keyword evidence="3" id="KW-1185">Reference proteome</keyword>
<accession>A0A1X6NZ30</accession>